<keyword evidence="3" id="KW-1185">Reference proteome</keyword>
<evidence type="ECO:0000259" key="1">
    <source>
        <dbReference type="Pfam" id="PF12697"/>
    </source>
</evidence>
<dbReference type="AlphaFoldDB" id="A0A7I7QIS5"/>
<dbReference type="PRINTS" id="PR00111">
    <property type="entry name" value="ABHYDROLASE"/>
</dbReference>
<dbReference type="EMBL" id="AP022588">
    <property type="protein sequence ID" value="BBY26152.1"/>
    <property type="molecule type" value="Genomic_DNA"/>
</dbReference>
<reference evidence="2 3" key="1">
    <citation type="journal article" date="2019" name="Emerg. Microbes Infect.">
        <title>Comprehensive subspecies identification of 175 nontuberculous mycobacteria species based on 7547 genomic profiles.</title>
        <authorList>
            <person name="Matsumoto Y."/>
            <person name="Kinjo T."/>
            <person name="Motooka D."/>
            <person name="Nabeya D."/>
            <person name="Jung N."/>
            <person name="Uechi K."/>
            <person name="Horii T."/>
            <person name="Iida T."/>
            <person name="Fujita J."/>
            <person name="Nakamura S."/>
        </authorList>
    </citation>
    <scope>NUCLEOTIDE SEQUENCE [LARGE SCALE GENOMIC DNA]</scope>
    <source>
        <strain evidence="2 3">JCM 17899</strain>
    </source>
</reference>
<feature type="domain" description="AB hydrolase-1" evidence="1">
    <location>
        <begin position="14"/>
        <end position="251"/>
    </location>
</feature>
<evidence type="ECO:0000313" key="3">
    <source>
        <dbReference type="Proteomes" id="UP000467193"/>
    </source>
</evidence>
<dbReference type="Pfam" id="PF12697">
    <property type="entry name" value="Abhydrolase_6"/>
    <property type="match status" value="1"/>
</dbReference>
<dbReference type="PANTHER" id="PTHR46438:SF11">
    <property type="entry name" value="LIPASE-RELATED"/>
    <property type="match status" value="1"/>
</dbReference>
<dbReference type="SUPFAM" id="SSF53474">
    <property type="entry name" value="alpha/beta-Hydrolases"/>
    <property type="match status" value="1"/>
</dbReference>
<dbReference type="KEGG" id="msei:MSEDJ_02480"/>
<proteinExistence type="predicted"/>
<name>A0A7I7QIS5_9MYCO</name>
<keyword evidence="2" id="KW-0378">Hydrolase</keyword>
<dbReference type="GO" id="GO:0016787">
    <property type="term" value="F:hydrolase activity"/>
    <property type="evidence" value="ECO:0007669"/>
    <property type="project" value="UniProtKB-KW"/>
</dbReference>
<evidence type="ECO:0000313" key="2">
    <source>
        <dbReference type="EMBL" id="BBY26152.1"/>
    </source>
</evidence>
<organism evidence="2 3">
    <name type="scientific">Mycolicibacterium sediminis</name>
    <dbReference type="NCBI Taxonomy" id="1286180"/>
    <lineage>
        <taxon>Bacteria</taxon>
        <taxon>Bacillati</taxon>
        <taxon>Actinomycetota</taxon>
        <taxon>Actinomycetes</taxon>
        <taxon>Mycobacteriales</taxon>
        <taxon>Mycobacteriaceae</taxon>
        <taxon>Mycolicibacterium</taxon>
    </lineage>
</organism>
<sequence length="270" mass="29194">MCMHFTTTGTGKPLLLVHGISNLHNWDLVVPGLARERTVYAVDLPGFGDSPPLDGEVSVATLTDAVEKFVSEQGLDGVDVVGSSMGARMVLEMARRGHRGNVVALDPGGFWTDAQVRVFGATVAPSIALVKRIQPLLPALTRSRVGRTALLLQFSAKPWRLPADLVLTELRGFARSASIDDAVHALIHGPKQQGAKGGSTLAKVTIGWGRNDRVTFPSEAERARALYPQASMHWFDDCGHFPHWDQPEQTVSLILDATADQPERGPTRVP</sequence>
<protein>
    <submittedName>
        <fullName evidence="2">Hydrolase</fullName>
    </submittedName>
</protein>
<gene>
    <name evidence="2" type="ORF">MSEDJ_02480</name>
</gene>
<dbReference type="InterPro" id="IPR000073">
    <property type="entry name" value="AB_hydrolase_1"/>
</dbReference>
<dbReference type="Gene3D" id="3.40.50.1820">
    <property type="entry name" value="alpha/beta hydrolase"/>
    <property type="match status" value="1"/>
</dbReference>
<dbReference type="Proteomes" id="UP000467193">
    <property type="component" value="Chromosome"/>
</dbReference>
<accession>A0A7I7QIS5</accession>
<dbReference type="PANTHER" id="PTHR46438">
    <property type="entry name" value="ALPHA/BETA-HYDROLASES SUPERFAMILY PROTEIN"/>
    <property type="match status" value="1"/>
</dbReference>
<dbReference type="InterPro" id="IPR029058">
    <property type="entry name" value="AB_hydrolase_fold"/>
</dbReference>